<dbReference type="AlphaFoldDB" id="A0A2I9CVT6"/>
<evidence type="ECO:0000313" key="3">
    <source>
        <dbReference type="EMBL" id="GBF06063.1"/>
    </source>
</evidence>
<dbReference type="EMBL" id="BFAG01000007">
    <property type="protein sequence ID" value="GBF06063.1"/>
    <property type="molecule type" value="Genomic_DNA"/>
</dbReference>
<proteinExistence type="predicted"/>
<dbReference type="InterPro" id="IPR049349">
    <property type="entry name" value="DUF2264_N"/>
</dbReference>
<keyword evidence="1" id="KW-0812">Transmembrane</keyword>
<comment type="caution">
    <text evidence="3">The sequence shown here is derived from an EMBL/GenBank/DDBJ whole genome shotgun (WGS) entry which is preliminary data.</text>
</comment>
<feature type="transmembrane region" description="Helical" evidence="1">
    <location>
        <begin position="268"/>
        <end position="287"/>
    </location>
</feature>
<gene>
    <name evidence="3" type="ORF">DAERI_070061</name>
</gene>
<keyword evidence="1" id="KW-1133">Transmembrane helix</keyword>
<dbReference type="Pfam" id="PF10022">
    <property type="entry name" value="DUF2264"/>
    <property type="match status" value="1"/>
</dbReference>
<evidence type="ECO:0000313" key="4">
    <source>
        <dbReference type="Proteomes" id="UP000236569"/>
    </source>
</evidence>
<feature type="domain" description="DUF2264" evidence="2">
    <location>
        <begin position="11"/>
        <end position="297"/>
    </location>
</feature>
<dbReference type="InterPro" id="IPR016624">
    <property type="entry name" value="UCP014753"/>
</dbReference>
<name>A0A2I9CVT6_9DEIO</name>
<sequence length="297" mass="32470">MNPLADLPLRSRADLQRALLALVAPLERHASAGGARVRVGVTGAHYPDAAAELEGFARPLWGLAPLAAGGGSWPGWARWRRGLVNGTDPRHPEYWGDPAPGAQLLVEMAALALGLTLARGEVWDPLTPGERARVGAWLARINRVQCGDNNWLFFRVLVNVVLEEVGAPFGAGARDAALACLDEFYQGDGWYADGAVEDGRVQLDYYVPFALHFYGLIYAALRGGRDPQRAALYRERAALFARDFLHWFAPGGAAVPFGRSLTYRFAMGAFWGALAYAGVEALPWGVLRGLWLRHLRW</sequence>
<reference evidence="4" key="1">
    <citation type="submission" date="2018-01" db="EMBL/GenBank/DDBJ databases">
        <title>Draft Genome Sequence of the Radioresistant Bacterium Deinococcus aerius TR0125, Isolated from the Higher Atmosphere above Japan.</title>
        <authorList>
            <person name="Satoh K."/>
            <person name="Arai H."/>
            <person name="Sanzen T."/>
            <person name="Kawaguchi Y."/>
            <person name="Hayashi H."/>
            <person name="Yokobori S."/>
            <person name="Yamagishi A."/>
            <person name="Oono Y."/>
            <person name="Narumi I."/>
        </authorList>
    </citation>
    <scope>NUCLEOTIDE SEQUENCE [LARGE SCALE GENOMIC DNA]</scope>
    <source>
        <strain evidence="4">TR0125</strain>
    </source>
</reference>
<dbReference type="Proteomes" id="UP000236569">
    <property type="component" value="Unassembled WGS sequence"/>
</dbReference>
<accession>A0A2I9CVT6</accession>
<protein>
    <recommendedName>
        <fullName evidence="2">DUF2264 domain-containing protein</fullName>
    </recommendedName>
</protein>
<evidence type="ECO:0000256" key="1">
    <source>
        <dbReference type="SAM" id="Phobius"/>
    </source>
</evidence>
<dbReference type="PANTHER" id="PTHR35339">
    <property type="entry name" value="LINALOOL DEHYDRATASE_ISOMERASE DOMAIN-CONTAINING PROTEIN"/>
    <property type="match status" value="1"/>
</dbReference>
<dbReference type="PIRSF" id="PIRSF014753">
    <property type="entry name" value="UCP014753"/>
    <property type="match status" value="1"/>
</dbReference>
<keyword evidence="1" id="KW-0472">Membrane</keyword>
<evidence type="ECO:0000259" key="2">
    <source>
        <dbReference type="Pfam" id="PF10022"/>
    </source>
</evidence>
<dbReference type="PANTHER" id="PTHR35339:SF4">
    <property type="entry name" value="LINALOOL DEHYDRATASE_ISOMERASE DOMAIN-CONTAINING PROTEIN"/>
    <property type="match status" value="1"/>
</dbReference>
<keyword evidence="4" id="KW-1185">Reference proteome</keyword>
<organism evidence="3 4">
    <name type="scientific">Deinococcus aerius</name>
    <dbReference type="NCBI Taxonomy" id="200253"/>
    <lineage>
        <taxon>Bacteria</taxon>
        <taxon>Thermotogati</taxon>
        <taxon>Deinococcota</taxon>
        <taxon>Deinococci</taxon>
        <taxon>Deinococcales</taxon>
        <taxon>Deinococcaceae</taxon>
        <taxon>Deinococcus</taxon>
    </lineage>
</organism>